<dbReference type="PANTHER" id="PTHR37423">
    <property type="entry name" value="SOLUBLE LYTIC MUREIN TRANSGLYCOSYLASE-RELATED"/>
    <property type="match status" value="1"/>
</dbReference>
<dbReference type="EMBL" id="DVNC01000012">
    <property type="protein sequence ID" value="HIU52671.1"/>
    <property type="molecule type" value="Genomic_DNA"/>
</dbReference>
<dbReference type="GO" id="GO:0016020">
    <property type="term" value="C:membrane"/>
    <property type="evidence" value="ECO:0007669"/>
    <property type="project" value="InterPro"/>
</dbReference>
<evidence type="ECO:0000256" key="4">
    <source>
        <dbReference type="SAM" id="SignalP"/>
    </source>
</evidence>
<evidence type="ECO:0000256" key="3">
    <source>
        <dbReference type="ARBA" id="ARBA00022729"/>
    </source>
</evidence>
<evidence type="ECO:0000256" key="1">
    <source>
        <dbReference type="ARBA" id="ARBA00007734"/>
    </source>
</evidence>
<dbReference type="Gene3D" id="1.10.530.10">
    <property type="match status" value="1"/>
</dbReference>
<dbReference type="InterPro" id="IPR023346">
    <property type="entry name" value="Lysozyme-like_dom_sf"/>
</dbReference>
<dbReference type="PROSITE" id="PS00922">
    <property type="entry name" value="TRANSGLYCOSYLASE"/>
    <property type="match status" value="1"/>
</dbReference>
<dbReference type="Pfam" id="PF01464">
    <property type="entry name" value="SLT"/>
    <property type="match status" value="1"/>
</dbReference>
<feature type="domain" description="Transglycosylase SLT" evidence="5">
    <location>
        <begin position="425"/>
        <end position="530"/>
    </location>
</feature>
<dbReference type="CDD" id="cd13401">
    <property type="entry name" value="Slt70-like"/>
    <property type="match status" value="1"/>
</dbReference>
<dbReference type="InterPro" id="IPR008939">
    <property type="entry name" value="Lytic_TGlycosylase_superhlx_U"/>
</dbReference>
<dbReference type="GO" id="GO:0042597">
    <property type="term" value="C:periplasmic space"/>
    <property type="evidence" value="ECO:0007669"/>
    <property type="project" value="InterPro"/>
</dbReference>
<evidence type="ECO:0000313" key="7">
    <source>
        <dbReference type="Proteomes" id="UP000824107"/>
    </source>
</evidence>
<comment type="similarity">
    <text evidence="2">Belongs to the virb1 family.</text>
</comment>
<protein>
    <submittedName>
        <fullName evidence="6">Transglycosylase SLT domain-containing protein</fullName>
    </submittedName>
</protein>
<dbReference type="SUPFAM" id="SSF48435">
    <property type="entry name" value="Bacterial muramidases"/>
    <property type="match status" value="1"/>
</dbReference>
<dbReference type="GO" id="GO:0004553">
    <property type="term" value="F:hydrolase activity, hydrolyzing O-glycosyl compounds"/>
    <property type="evidence" value="ECO:0007669"/>
    <property type="project" value="InterPro"/>
</dbReference>
<dbReference type="Gene3D" id="1.25.20.10">
    <property type="entry name" value="Bacterial muramidases"/>
    <property type="match status" value="1"/>
</dbReference>
<reference evidence="6" key="1">
    <citation type="submission" date="2020-10" db="EMBL/GenBank/DDBJ databases">
        <authorList>
            <person name="Gilroy R."/>
        </authorList>
    </citation>
    <scope>NUCLEOTIDE SEQUENCE</scope>
    <source>
        <strain evidence="6">ChiW3-316</strain>
    </source>
</reference>
<name>A0A9D1SA82_9PROT</name>
<feature type="chain" id="PRO_5039286204" evidence="4">
    <location>
        <begin position="25"/>
        <end position="581"/>
    </location>
</feature>
<keyword evidence="3 4" id="KW-0732">Signal</keyword>
<feature type="signal peptide" evidence="4">
    <location>
        <begin position="1"/>
        <end position="24"/>
    </location>
</feature>
<dbReference type="SUPFAM" id="SSF53955">
    <property type="entry name" value="Lysozyme-like"/>
    <property type="match status" value="1"/>
</dbReference>
<dbReference type="GO" id="GO:0008933">
    <property type="term" value="F:peptidoglycan lytic transglycosylase activity"/>
    <property type="evidence" value="ECO:0007669"/>
    <property type="project" value="InterPro"/>
</dbReference>
<proteinExistence type="inferred from homology"/>
<dbReference type="GO" id="GO:0000270">
    <property type="term" value="P:peptidoglycan metabolic process"/>
    <property type="evidence" value="ECO:0007669"/>
    <property type="project" value="InterPro"/>
</dbReference>
<comment type="caution">
    <text evidence="6">The sequence shown here is derived from an EMBL/GenBank/DDBJ whole genome shotgun (WGS) entry which is preliminary data.</text>
</comment>
<dbReference type="Proteomes" id="UP000824107">
    <property type="component" value="Unassembled WGS sequence"/>
</dbReference>
<evidence type="ECO:0000313" key="6">
    <source>
        <dbReference type="EMBL" id="HIU52671.1"/>
    </source>
</evidence>
<sequence>MWKRLFLTVAALLSAGWFPQKAFAAKPIIDRQCYQQIMDNLVISRRDIASYKKIFRALNKDDVETADEHIADVSNQILMGHVLAEKYLSKNYKTSYAELKDWLRLYYDHPQALSLLRLAKSKFNGAKEELADIEKLLPKLPVSPYSWFNNQYEHLSDAKRKYVRQKVSSFRQAINRGKTKVARLILADKNFRLWIPDREYDAMSATLATSYLIDGQDKLALQYTEKAIRRSKDATALWVGGLAAWRSGNYRKAADYFGRLGAKTDNDEWLVSAGAYWAYRAYSRLNKKPQANQWLKTASKYKRTFYGMLANYQLRQPWDFNWSGDAYFNNFSTYDYVNDMLASSAIQRAIVLIMSKNPDLAEKELNYAYKNMNERQKEACLYLAAQYNMPALGIKLSNEIKDNEKSLFYDNVAYPVPTWKPKGGWKVSRALVLALIRQESAFKPEAQSGAGAKGLMQLMPNTAYHVTKDRRLKRDSSVLYNADYNMEVGQQYLSYLMGKPFVTDNLFYLATAYNAGPGNLFKWQKKVKYNNDPLLFIEVIPSRETRIYIERVMANFWAYNLRFGKEHKSMDEVASGQWPTL</sequence>
<gene>
    <name evidence="6" type="ORF">IAD20_01155</name>
</gene>
<reference evidence="6" key="2">
    <citation type="journal article" date="2021" name="PeerJ">
        <title>Extensive microbial diversity within the chicken gut microbiome revealed by metagenomics and culture.</title>
        <authorList>
            <person name="Gilroy R."/>
            <person name="Ravi A."/>
            <person name="Getino M."/>
            <person name="Pursley I."/>
            <person name="Horton D.L."/>
            <person name="Alikhan N.F."/>
            <person name="Baker D."/>
            <person name="Gharbi K."/>
            <person name="Hall N."/>
            <person name="Watson M."/>
            <person name="Adriaenssens E.M."/>
            <person name="Foster-Nyarko E."/>
            <person name="Jarju S."/>
            <person name="Secka A."/>
            <person name="Antonio M."/>
            <person name="Oren A."/>
            <person name="Chaudhuri R.R."/>
            <person name="La Ragione R."/>
            <person name="Hildebrand F."/>
            <person name="Pallen M.J."/>
        </authorList>
    </citation>
    <scope>NUCLEOTIDE SEQUENCE</scope>
    <source>
        <strain evidence="6">ChiW3-316</strain>
    </source>
</reference>
<dbReference type="InterPro" id="IPR008258">
    <property type="entry name" value="Transglycosylase_SLT_dom_1"/>
</dbReference>
<evidence type="ECO:0000256" key="2">
    <source>
        <dbReference type="ARBA" id="ARBA00009387"/>
    </source>
</evidence>
<accession>A0A9D1SA82</accession>
<evidence type="ECO:0000259" key="5">
    <source>
        <dbReference type="Pfam" id="PF01464"/>
    </source>
</evidence>
<comment type="similarity">
    <text evidence="1">Belongs to the transglycosylase Slt family.</text>
</comment>
<organism evidence="6 7">
    <name type="scientific">Candidatus Scatocola faecipullorum</name>
    <dbReference type="NCBI Taxonomy" id="2840917"/>
    <lineage>
        <taxon>Bacteria</taxon>
        <taxon>Pseudomonadati</taxon>
        <taxon>Pseudomonadota</taxon>
        <taxon>Alphaproteobacteria</taxon>
        <taxon>Rhodospirillales</taxon>
        <taxon>Rhodospirillaceae</taxon>
        <taxon>Rhodospirillaceae incertae sedis</taxon>
        <taxon>Candidatus Scatocola</taxon>
    </lineage>
</organism>
<dbReference type="InterPro" id="IPR000189">
    <property type="entry name" value="Transglyc_AS"/>
</dbReference>
<dbReference type="PANTHER" id="PTHR37423:SF2">
    <property type="entry name" value="MEMBRANE-BOUND LYTIC MUREIN TRANSGLYCOSYLASE C"/>
    <property type="match status" value="1"/>
</dbReference>
<dbReference type="AlphaFoldDB" id="A0A9D1SA82"/>